<gene>
    <name evidence="14" type="ORF">HGA03_01895</name>
</gene>
<comment type="caution">
    <text evidence="14">The sequence shown here is derived from an EMBL/GenBank/DDBJ whole genome shotgun (WGS) entry which is preliminary data.</text>
</comment>
<keyword evidence="5 12" id="KW-0812">Transmembrane</keyword>
<feature type="transmembrane region" description="Helical" evidence="12">
    <location>
        <begin position="198"/>
        <end position="217"/>
    </location>
</feature>
<evidence type="ECO:0000313" key="14">
    <source>
        <dbReference type="EMBL" id="NKY21413.1"/>
    </source>
</evidence>
<keyword evidence="3" id="KW-0813">Transport</keyword>
<dbReference type="EMBL" id="JAAXOX010000001">
    <property type="protein sequence ID" value="NKY21413.1"/>
    <property type="molecule type" value="Genomic_DNA"/>
</dbReference>
<evidence type="ECO:0000259" key="13">
    <source>
        <dbReference type="PROSITE" id="PS50850"/>
    </source>
</evidence>
<dbReference type="PANTHER" id="PTHR43045:SF1">
    <property type="entry name" value="SHIKIMATE TRANSPORTER"/>
    <property type="match status" value="1"/>
</dbReference>
<evidence type="ECO:0000256" key="7">
    <source>
        <dbReference type="ARBA" id="ARBA00022989"/>
    </source>
</evidence>
<dbReference type="GO" id="GO:0015293">
    <property type="term" value="F:symporter activity"/>
    <property type="evidence" value="ECO:0007669"/>
    <property type="project" value="UniProtKB-KW"/>
</dbReference>
<keyword evidence="15" id="KW-1185">Reference proteome</keyword>
<feature type="domain" description="Major facilitator superfamily (MFS) profile" evidence="13">
    <location>
        <begin position="25"/>
        <end position="435"/>
    </location>
</feature>
<comment type="function">
    <text evidence="9">May be a proton symporter involved in the uptake of osmolytes such as proline and glycine betaine.</text>
</comment>
<dbReference type="FunFam" id="1.20.1250.20:FF:000001">
    <property type="entry name" value="Dicarboxylate MFS transporter"/>
    <property type="match status" value="1"/>
</dbReference>
<organism evidence="14 15">
    <name type="scientific">Cellulomonas denverensis</name>
    <dbReference type="NCBI Taxonomy" id="264297"/>
    <lineage>
        <taxon>Bacteria</taxon>
        <taxon>Bacillati</taxon>
        <taxon>Actinomycetota</taxon>
        <taxon>Actinomycetes</taxon>
        <taxon>Micrococcales</taxon>
        <taxon>Cellulomonadaceae</taxon>
        <taxon>Cellulomonas</taxon>
    </lineage>
</organism>
<dbReference type="Gene3D" id="1.20.1250.20">
    <property type="entry name" value="MFS general substrate transporter like domains"/>
    <property type="match status" value="2"/>
</dbReference>
<feature type="transmembrane region" description="Helical" evidence="12">
    <location>
        <begin position="343"/>
        <end position="369"/>
    </location>
</feature>
<dbReference type="SUPFAM" id="SSF103473">
    <property type="entry name" value="MFS general substrate transporter"/>
    <property type="match status" value="1"/>
</dbReference>
<dbReference type="Proteomes" id="UP000581206">
    <property type="component" value="Unassembled WGS sequence"/>
</dbReference>
<evidence type="ECO:0000256" key="11">
    <source>
        <dbReference type="SAM" id="MobiDB-lite"/>
    </source>
</evidence>
<dbReference type="PROSITE" id="PS50850">
    <property type="entry name" value="MFS"/>
    <property type="match status" value="1"/>
</dbReference>
<feature type="transmembrane region" description="Helical" evidence="12">
    <location>
        <begin position="63"/>
        <end position="86"/>
    </location>
</feature>
<feature type="transmembrane region" description="Helical" evidence="12">
    <location>
        <begin position="318"/>
        <end position="337"/>
    </location>
</feature>
<protein>
    <recommendedName>
        <fullName evidence="10">Putative proline/betaine transporter</fullName>
    </recommendedName>
</protein>
<evidence type="ECO:0000256" key="9">
    <source>
        <dbReference type="ARBA" id="ARBA00037295"/>
    </source>
</evidence>
<dbReference type="InterPro" id="IPR020846">
    <property type="entry name" value="MFS_dom"/>
</dbReference>
<sequence length="460" mass="48572">MSMSSTANPGVSGAPASGKQDPKRAALSGWIGSALEYYDFALYSQAAALVFPTIFFAKDNPAVAIIASLATYAVGYVARPVGAVVLGAWGDRRGRKDVLVFAMLLMGVSTFAVGLLPTYAQVGVLSPALLVLLRLVQGFAVAGELGGASAMIVEHAPDAKRGFFASFSLQGTQVGSILATGVMLPLSIILDDQHFESWGWRVPFLLSAVVILAGWIIRRRVEEPPVFQAQATSAKRRFPLAELLGSYPGVTLRCILMTFTNVIGMATLVFGVSYATQEGYGIGFTTSEFLWVTLVANLTAVGTIPVFGALSDRFGRRMFMVVGGLAGGALSGVYLLMIERGNLVMVFVLVVIVQGIFFQMWNATFATFFQEQFPMRIRVTGFAVSQNIGLMLAAFFPTIFTAIAPPGADNVPLVIGAATFGITLVASIAALLTRETRGTSLADLESPAGAAAPAAEPARV</sequence>
<accession>A0A7X6QXU1</accession>
<feature type="transmembrane region" description="Helical" evidence="12">
    <location>
        <begin position="254"/>
        <end position="277"/>
    </location>
</feature>
<feature type="transmembrane region" description="Helical" evidence="12">
    <location>
        <begin position="98"/>
        <end position="116"/>
    </location>
</feature>
<name>A0A7X6QXU1_9CELL</name>
<keyword evidence="4" id="KW-1003">Cell membrane</keyword>
<dbReference type="PANTHER" id="PTHR43045">
    <property type="entry name" value="SHIKIMATE TRANSPORTER"/>
    <property type="match status" value="1"/>
</dbReference>
<feature type="region of interest" description="Disordered" evidence="11">
    <location>
        <begin position="1"/>
        <end position="22"/>
    </location>
</feature>
<dbReference type="GO" id="GO:0005886">
    <property type="term" value="C:plasma membrane"/>
    <property type="evidence" value="ECO:0007669"/>
    <property type="project" value="UniProtKB-SubCell"/>
</dbReference>
<evidence type="ECO:0000256" key="2">
    <source>
        <dbReference type="ARBA" id="ARBA00008240"/>
    </source>
</evidence>
<evidence type="ECO:0000256" key="1">
    <source>
        <dbReference type="ARBA" id="ARBA00004651"/>
    </source>
</evidence>
<keyword evidence="8 12" id="KW-0472">Membrane</keyword>
<evidence type="ECO:0000256" key="10">
    <source>
        <dbReference type="ARBA" id="ARBA00039918"/>
    </source>
</evidence>
<evidence type="ECO:0000256" key="5">
    <source>
        <dbReference type="ARBA" id="ARBA00022692"/>
    </source>
</evidence>
<evidence type="ECO:0000256" key="8">
    <source>
        <dbReference type="ARBA" id="ARBA00023136"/>
    </source>
</evidence>
<feature type="transmembrane region" description="Helical" evidence="12">
    <location>
        <begin position="381"/>
        <end position="404"/>
    </location>
</feature>
<evidence type="ECO:0000256" key="4">
    <source>
        <dbReference type="ARBA" id="ARBA00022475"/>
    </source>
</evidence>
<proteinExistence type="inferred from homology"/>
<keyword evidence="6" id="KW-0769">Symport</keyword>
<keyword evidence="7 12" id="KW-1133">Transmembrane helix</keyword>
<dbReference type="InterPro" id="IPR011701">
    <property type="entry name" value="MFS"/>
</dbReference>
<dbReference type="InterPro" id="IPR036259">
    <property type="entry name" value="MFS_trans_sf"/>
</dbReference>
<comment type="subcellular location">
    <subcellularLocation>
        <location evidence="1">Cell membrane</location>
        <topology evidence="1">Multi-pass membrane protein</topology>
    </subcellularLocation>
</comment>
<feature type="transmembrane region" description="Helical" evidence="12">
    <location>
        <begin position="163"/>
        <end position="186"/>
    </location>
</feature>
<feature type="transmembrane region" description="Helical" evidence="12">
    <location>
        <begin position="410"/>
        <end position="432"/>
    </location>
</feature>
<evidence type="ECO:0000313" key="15">
    <source>
        <dbReference type="Proteomes" id="UP000581206"/>
    </source>
</evidence>
<comment type="similarity">
    <text evidence="2">Belongs to the major facilitator superfamily. Metabolite:H+ Symporter (MHS) family (TC 2.A.1.6) family.</text>
</comment>
<dbReference type="Pfam" id="PF07690">
    <property type="entry name" value="MFS_1"/>
    <property type="match status" value="1"/>
</dbReference>
<feature type="transmembrane region" description="Helical" evidence="12">
    <location>
        <begin position="122"/>
        <end position="142"/>
    </location>
</feature>
<dbReference type="RefSeq" id="WP_168628507.1">
    <property type="nucleotide sequence ID" value="NZ_BONL01000022.1"/>
</dbReference>
<dbReference type="AlphaFoldDB" id="A0A7X6QXU1"/>
<feature type="transmembrane region" description="Helical" evidence="12">
    <location>
        <begin position="289"/>
        <end position="311"/>
    </location>
</feature>
<evidence type="ECO:0000256" key="3">
    <source>
        <dbReference type="ARBA" id="ARBA00022448"/>
    </source>
</evidence>
<evidence type="ECO:0000256" key="12">
    <source>
        <dbReference type="SAM" id="Phobius"/>
    </source>
</evidence>
<reference evidence="14 15" key="1">
    <citation type="submission" date="2020-04" db="EMBL/GenBank/DDBJ databases">
        <title>MicrobeNet Type strains.</title>
        <authorList>
            <person name="Nicholson A.C."/>
        </authorList>
    </citation>
    <scope>NUCLEOTIDE SEQUENCE [LARGE SCALE GENOMIC DNA]</scope>
    <source>
        <strain evidence="14 15">ATCC BAA-788</strain>
    </source>
</reference>
<evidence type="ECO:0000256" key="6">
    <source>
        <dbReference type="ARBA" id="ARBA00022847"/>
    </source>
</evidence>